<name>A0A317MRI9_9GAMM</name>
<organism evidence="8 9">
    <name type="scientific">Plasticicumulans acidivorans</name>
    <dbReference type="NCBI Taxonomy" id="886464"/>
    <lineage>
        <taxon>Bacteria</taxon>
        <taxon>Pseudomonadati</taxon>
        <taxon>Pseudomonadota</taxon>
        <taxon>Gammaproteobacteria</taxon>
        <taxon>Candidatus Competibacteraceae</taxon>
        <taxon>Plasticicumulans</taxon>
    </lineage>
</organism>
<feature type="domain" description="Nitrogenase/oxidoreductase component 1" evidence="7">
    <location>
        <begin position="23"/>
        <end position="435"/>
    </location>
</feature>
<dbReference type="GO" id="GO:0065003">
    <property type="term" value="P:protein-containing complex assembly"/>
    <property type="evidence" value="ECO:0007669"/>
    <property type="project" value="InterPro"/>
</dbReference>
<dbReference type="OrthoDB" id="9800746at2"/>
<comment type="pathway">
    <text evidence="2">Cofactor biosynthesis; Fe-Mo cofactor biosynthesis.</text>
</comment>
<evidence type="ECO:0000256" key="5">
    <source>
        <dbReference type="ARBA" id="ARBA00023231"/>
    </source>
</evidence>
<comment type="caution">
    <text evidence="8">The sequence shown here is derived from an EMBL/GenBank/DDBJ whole genome shotgun (WGS) entry which is preliminary data.</text>
</comment>
<dbReference type="NCBIfam" id="TIGR01285">
    <property type="entry name" value="nifN"/>
    <property type="match status" value="1"/>
</dbReference>
<dbReference type="AlphaFoldDB" id="A0A317MRI9"/>
<evidence type="ECO:0000256" key="6">
    <source>
        <dbReference type="RuleBase" id="RU004021"/>
    </source>
</evidence>
<evidence type="ECO:0000256" key="4">
    <source>
        <dbReference type="ARBA" id="ARBA00013282"/>
    </source>
</evidence>
<gene>
    <name evidence="8" type="ORF">C7443_11210</name>
</gene>
<dbReference type="CDD" id="cd01966">
    <property type="entry name" value="Nitrogenase_NifN_1"/>
    <property type="match status" value="1"/>
</dbReference>
<evidence type="ECO:0000313" key="8">
    <source>
        <dbReference type="EMBL" id="PWV59013.1"/>
    </source>
</evidence>
<reference evidence="8 9" key="1">
    <citation type="submission" date="2018-05" db="EMBL/GenBank/DDBJ databases">
        <title>Genomic Encyclopedia of Type Strains, Phase IV (KMG-IV): sequencing the most valuable type-strain genomes for metagenomic binning, comparative biology and taxonomic classification.</title>
        <authorList>
            <person name="Goeker M."/>
        </authorList>
    </citation>
    <scope>NUCLEOTIDE SEQUENCE [LARGE SCALE GENOMIC DNA]</scope>
    <source>
        <strain evidence="8 9">DSM 23606</strain>
    </source>
</reference>
<proteinExistence type="inferred from homology"/>
<dbReference type="Gene3D" id="3.40.50.1980">
    <property type="entry name" value="Nitrogenase molybdenum iron protein domain"/>
    <property type="match status" value="3"/>
</dbReference>
<keyword evidence="9" id="KW-1185">Reference proteome</keyword>
<evidence type="ECO:0000256" key="3">
    <source>
        <dbReference type="ARBA" id="ARBA00011002"/>
    </source>
</evidence>
<dbReference type="SUPFAM" id="SSF53807">
    <property type="entry name" value="Helical backbone' metal receptor"/>
    <property type="match status" value="1"/>
</dbReference>
<evidence type="ECO:0000259" key="7">
    <source>
        <dbReference type="Pfam" id="PF00148"/>
    </source>
</evidence>
<dbReference type="PROSITE" id="PS00699">
    <property type="entry name" value="NITROGENASE_1_1"/>
    <property type="match status" value="1"/>
</dbReference>
<comment type="function">
    <text evidence="1">This protein may play a role in the biosynthesis of the prosthetic group of nitrogenase (FeMo cofactor).</text>
</comment>
<dbReference type="InterPro" id="IPR000318">
    <property type="entry name" value="Nase_comp1_CS"/>
</dbReference>
<evidence type="ECO:0000256" key="2">
    <source>
        <dbReference type="ARBA" id="ARBA00005155"/>
    </source>
</evidence>
<keyword evidence="5 6" id="KW-0535">Nitrogen fixation</keyword>
<evidence type="ECO:0000256" key="1">
    <source>
        <dbReference type="ARBA" id="ARBA00003171"/>
    </source>
</evidence>
<dbReference type="InterPro" id="IPR005975">
    <property type="entry name" value="Nase_Mo-Fe_CF"/>
</dbReference>
<evidence type="ECO:0000313" key="9">
    <source>
        <dbReference type="Proteomes" id="UP000246569"/>
    </source>
</evidence>
<dbReference type="PANTHER" id="PTHR33712:SF7">
    <property type="entry name" value="LIGHT-INDEPENDENT PROTOCHLOROPHYLLIDE REDUCTASE SUBUNIT B"/>
    <property type="match status" value="1"/>
</dbReference>
<dbReference type="RefSeq" id="WP_110019790.1">
    <property type="nucleotide sequence ID" value="NZ_QGTJ01000012.1"/>
</dbReference>
<dbReference type="UniPathway" id="UPA00782"/>
<dbReference type="GO" id="GO:0016163">
    <property type="term" value="F:nitrogenase activity"/>
    <property type="evidence" value="ECO:0007669"/>
    <property type="project" value="InterPro"/>
</dbReference>
<dbReference type="PANTHER" id="PTHR33712">
    <property type="entry name" value="LIGHT-INDEPENDENT PROTOCHLOROPHYLLIDE REDUCTASE SUBUNIT B"/>
    <property type="match status" value="1"/>
</dbReference>
<dbReference type="Proteomes" id="UP000246569">
    <property type="component" value="Unassembled WGS sequence"/>
</dbReference>
<dbReference type="InterPro" id="IPR000510">
    <property type="entry name" value="Nase/OxRdtase_comp1"/>
</dbReference>
<dbReference type="Pfam" id="PF00148">
    <property type="entry name" value="Oxidored_nitro"/>
    <property type="match status" value="1"/>
</dbReference>
<accession>A0A317MRI9</accession>
<sequence>MTTDTPEILKRKKALSVSPLKASAPMGAALAFLGINRSMPMLHGSQGCTAFAKVFFVRHFREPIPLQTSAMDQVSTVMSADPNVIEGLLAICNKQKPDMIGVPTTGLSETQGVDINRLVKDFRTEHPEFNHIAVVPVNTPDFTGCLESGYALAVKAMIEWLVPEDTSRVGRRPRQLNILAGSLLTPGDIEHLKELCEAFRLDPVVLPDLGDSLDGHLTDEDFTPFTLGGTPVSAFQSLGDAAATLVVGRSLNPAADLLRTRTGVPDYRFDSLMGLAENDRLIGLLTKISGRPVPAKFERQRAQLQDALVDCHFMTGLSRIAVAADPDLLYALSTLVASLGGEVVAAVAPARGPVLDAVPAGQVQIGDLEDLEHLASTAHAELLIGNSHAVESAQRLGVPMLRAGFPQYDLIGGYQKTWIGYRGTRQIVFDLANLLLQRTEHEIRPYVSIHASAQRRAAAARAAASHAHH</sequence>
<comment type="similarity">
    <text evidence="3 6">Belongs to the NifD/NifK/NifE/NifN family.</text>
</comment>
<protein>
    <recommendedName>
        <fullName evidence="4">Nitrogenase iron-molybdenum cofactor biosynthesis protein NifN</fullName>
    </recommendedName>
</protein>
<dbReference type="EMBL" id="QGTJ01000012">
    <property type="protein sequence ID" value="PWV59013.1"/>
    <property type="molecule type" value="Genomic_DNA"/>
</dbReference>
<dbReference type="Gene3D" id="6.10.250.1090">
    <property type="match status" value="1"/>
</dbReference>
<dbReference type="InterPro" id="IPR050152">
    <property type="entry name" value="ChlB/BchB/BchZ"/>
</dbReference>